<comment type="caution">
    <text evidence="1">The sequence shown here is derived from an EMBL/GenBank/DDBJ whole genome shotgun (WGS) entry which is preliminary data.</text>
</comment>
<evidence type="ECO:0000313" key="2">
    <source>
        <dbReference type="Proteomes" id="UP001055811"/>
    </source>
</evidence>
<sequence>MRKVKSHPPGGSRRAVDRSRSRRFGADRADEGRSSPSPLNQSHQNPSRSLNLAPKIDVQDQDQSSEGDWLDLVHNQRENVEEVEKEISSNQVGMYEAPLGNQQPTQTIESRGYRNKETGVGVQSPREDERTVWSSDVQAKDQGVGARSEPLEQDGPGGKFNSSGSPTKEVENGGPGPVGSRLKENGIMRAFDLNNSPHSTGFFPFIEEVDDEEEILDFEIEDEIEQQIENEIEKKRRKRRK</sequence>
<dbReference type="Proteomes" id="UP001055811">
    <property type="component" value="Linkage Group LG01"/>
</dbReference>
<keyword evidence="2" id="KW-1185">Reference proteome</keyword>
<organism evidence="1 2">
    <name type="scientific">Cichorium intybus</name>
    <name type="common">Chicory</name>
    <dbReference type="NCBI Taxonomy" id="13427"/>
    <lineage>
        <taxon>Eukaryota</taxon>
        <taxon>Viridiplantae</taxon>
        <taxon>Streptophyta</taxon>
        <taxon>Embryophyta</taxon>
        <taxon>Tracheophyta</taxon>
        <taxon>Spermatophyta</taxon>
        <taxon>Magnoliopsida</taxon>
        <taxon>eudicotyledons</taxon>
        <taxon>Gunneridae</taxon>
        <taxon>Pentapetalae</taxon>
        <taxon>asterids</taxon>
        <taxon>campanulids</taxon>
        <taxon>Asterales</taxon>
        <taxon>Asteraceae</taxon>
        <taxon>Cichorioideae</taxon>
        <taxon>Cichorieae</taxon>
        <taxon>Cichoriinae</taxon>
        <taxon>Cichorium</taxon>
    </lineage>
</organism>
<name>A0ACB9H6L2_CICIN</name>
<proteinExistence type="predicted"/>
<reference evidence="1 2" key="2">
    <citation type="journal article" date="2022" name="Mol. Ecol. Resour.">
        <title>The genomes of chicory, endive, great burdock and yacon provide insights into Asteraceae paleo-polyploidization history and plant inulin production.</title>
        <authorList>
            <person name="Fan W."/>
            <person name="Wang S."/>
            <person name="Wang H."/>
            <person name="Wang A."/>
            <person name="Jiang F."/>
            <person name="Liu H."/>
            <person name="Zhao H."/>
            <person name="Xu D."/>
            <person name="Zhang Y."/>
        </authorList>
    </citation>
    <scope>NUCLEOTIDE SEQUENCE [LARGE SCALE GENOMIC DNA]</scope>
    <source>
        <strain evidence="2">cv. Punajuju</strain>
        <tissue evidence="1">Leaves</tissue>
    </source>
</reference>
<accession>A0ACB9H6L2</accession>
<gene>
    <name evidence="1" type="ORF">L2E82_05138</name>
</gene>
<evidence type="ECO:0000313" key="1">
    <source>
        <dbReference type="EMBL" id="KAI3791370.1"/>
    </source>
</evidence>
<dbReference type="EMBL" id="CM042009">
    <property type="protein sequence ID" value="KAI3791370.1"/>
    <property type="molecule type" value="Genomic_DNA"/>
</dbReference>
<reference evidence="2" key="1">
    <citation type="journal article" date="2022" name="Mol. Ecol. Resour.">
        <title>The genomes of chicory, endive, great burdock and yacon provide insights into Asteraceae palaeo-polyploidization history and plant inulin production.</title>
        <authorList>
            <person name="Fan W."/>
            <person name="Wang S."/>
            <person name="Wang H."/>
            <person name="Wang A."/>
            <person name="Jiang F."/>
            <person name="Liu H."/>
            <person name="Zhao H."/>
            <person name="Xu D."/>
            <person name="Zhang Y."/>
        </authorList>
    </citation>
    <scope>NUCLEOTIDE SEQUENCE [LARGE SCALE GENOMIC DNA]</scope>
    <source>
        <strain evidence="2">cv. Punajuju</strain>
    </source>
</reference>
<protein>
    <submittedName>
        <fullName evidence="1">Uncharacterized protein</fullName>
    </submittedName>
</protein>